<reference evidence="2" key="1">
    <citation type="submission" date="2023-02" db="EMBL/GenBank/DDBJ databases">
        <authorList>
            <person name="Palmer J.M."/>
        </authorList>
    </citation>
    <scope>NUCLEOTIDE SEQUENCE</scope>
    <source>
        <strain evidence="2">FW57</strain>
    </source>
</reference>
<evidence type="ECO:0000256" key="1">
    <source>
        <dbReference type="SAM" id="MobiDB-lite"/>
    </source>
</evidence>
<comment type="caution">
    <text evidence="2">The sequence shown here is derived from an EMBL/GenBank/DDBJ whole genome shotgun (WGS) entry which is preliminary data.</text>
</comment>
<evidence type="ECO:0000313" key="2">
    <source>
        <dbReference type="EMBL" id="KAG7286894.1"/>
    </source>
</evidence>
<dbReference type="AlphaFoldDB" id="A0AAD4HUI2"/>
<accession>A0AAD4HUI2</accession>
<evidence type="ECO:0000313" key="3">
    <source>
        <dbReference type="Proteomes" id="UP001197093"/>
    </source>
</evidence>
<sequence length="699" mass="77503">MSAPGVGVQDIIKVIVKCKDIYTAFADEYESAPARVQELVDTCRYLTNVFSDITAIDGGGGGGVPEELHETFVRKLEECNVFIKKYRALKKDFLAEHRAASITNRLLGHWQVTWQTGRYAFDGKTAKELRDALDLETGKLLLFVMTSMRNRANNSTSLTTSTWGGVAHGPPGYDPRWIENIFARLRSISNRYEREMSASVQLMLAGPTREPDLSGVYAEMYGVWNDFCTRAGLPTSSRPPLPIDWLAAPVRSRSDAVLNATRPSVHYTVPQPRRIETLQSEPDWVAASPTISTVANPSPSIARTVASSNATTPLATPSLPSASPSMLRQSEGTRSPFSSIPPTEFYQATVYVTLGREGQVKLRECSLGKTSHVSFPIPKDHDEGHQLVWKPETDFRGGGNGSSYDTIVPEYQFVSSEAAEARRVFQSDVRDKHLVTAGTFDTDVIWTDRTETRHSGRESWGQDIKMWCGRSSQEGCYSLSFNVTNGPHRNRHVECELRRFVPTTRTGGRDHTHVVYLDFASGDRDSQSTAATDELHSNAPSPTGLGRTMRRFSGMFSRSQGGERSRASRSSFTSQRSAPLLSEDDFFTGLRYLAVQFSEVEDAKGCVVETAPNAANRFRKLFEQKRKEEASRSPMLPPNPRFTAWDFDLGESAVPSHEDAPRRSSRDVSPTLRSLSPPLAQSPGGNRARTPSELLGFPR</sequence>
<feature type="compositionally biased region" description="Polar residues" evidence="1">
    <location>
        <begin position="567"/>
        <end position="576"/>
    </location>
</feature>
<keyword evidence="3" id="KW-1185">Reference proteome</keyword>
<dbReference type="Proteomes" id="UP001197093">
    <property type="component" value="Unassembled WGS sequence"/>
</dbReference>
<feature type="compositionally biased region" description="Polar residues" evidence="1">
    <location>
        <begin position="326"/>
        <end position="339"/>
    </location>
</feature>
<feature type="compositionally biased region" description="Low complexity" evidence="1">
    <location>
        <begin position="310"/>
        <end position="325"/>
    </location>
</feature>
<dbReference type="EMBL" id="JAHCVI010000003">
    <property type="protein sequence ID" value="KAG7286894.1"/>
    <property type="molecule type" value="Genomic_DNA"/>
</dbReference>
<feature type="region of interest" description="Disordered" evidence="1">
    <location>
        <begin position="557"/>
        <end position="576"/>
    </location>
</feature>
<protein>
    <submittedName>
        <fullName evidence="2">Uncharacterized protein</fullName>
    </submittedName>
</protein>
<feature type="region of interest" description="Disordered" evidence="1">
    <location>
        <begin position="306"/>
        <end position="339"/>
    </location>
</feature>
<feature type="region of interest" description="Disordered" evidence="1">
    <location>
        <begin position="625"/>
        <end position="699"/>
    </location>
</feature>
<proteinExistence type="predicted"/>
<feature type="region of interest" description="Disordered" evidence="1">
    <location>
        <begin position="525"/>
        <end position="549"/>
    </location>
</feature>
<organism evidence="2 3">
    <name type="scientific">Staphylotrichum longicolle</name>
    <dbReference type="NCBI Taxonomy" id="669026"/>
    <lineage>
        <taxon>Eukaryota</taxon>
        <taxon>Fungi</taxon>
        <taxon>Dikarya</taxon>
        <taxon>Ascomycota</taxon>
        <taxon>Pezizomycotina</taxon>
        <taxon>Sordariomycetes</taxon>
        <taxon>Sordariomycetidae</taxon>
        <taxon>Sordariales</taxon>
        <taxon>Chaetomiaceae</taxon>
        <taxon>Staphylotrichum</taxon>
    </lineage>
</organism>
<feature type="compositionally biased region" description="Basic and acidic residues" evidence="1">
    <location>
        <begin position="656"/>
        <end position="666"/>
    </location>
</feature>
<name>A0AAD4HUI2_9PEZI</name>
<gene>
    <name evidence="2" type="ORF">NEMBOFW57_006393</name>
</gene>